<evidence type="ECO:0000256" key="7">
    <source>
        <dbReference type="ARBA" id="ARBA00025795"/>
    </source>
</evidence>
<dbReference type="PANTHER" id="PTHR33577:SF9">
    <property type="entry name" value="PEROXIDASE STCC"/>
    <property type="match status" value="1"/>
</dbReference>
<dbReference type="PROSITE" id="PS51405">
    <property type="entry name" value="HEME_HALOPEROXIDASE"/>
    <property type="match status" value="1"/>
</dbReference>
<keyword evidence="5" id="KW-0560">Oxidoreductase</keyword>
<protein>
    <submittedName>
        <fullName evidence="10">Cloroperoxidase</fullName>
    </submittedName>
</protein>
<dbReference type="OrthoDB" id="407298at2759"/>
<evidence type="ECO:0000256" key="6">
    <source>
        <dbReference type="ARBA" id="ARBA00023004"/>
    </source>
</evidence>
<reference evidence="10 11" key="1">
    <citation type="journal article" date="2019" name="Nat. Ecol. Evol.">
        <title>Megaphylogeny resolves global patterns of mushroom evolution.</title>
        <authorList>
            <person name="Varga T."/>
            <person name="Krizsan K."/>
            <person name="Foldi C."/>
            <person name="Dima B."/>
            <person name="Sanchez-Garcia M."/>
            <person name="Sanchez-Ramirez S."/>
            <person name="Szollosi G.J."/>
            <person name="Szarkandi J.G."/>
            <person name="Papp V."/>
            <person name="Albert L."/>
            <person name="Andreopoulos W."/>
            <person name="Angelini C."/>
            <person name="Antonin V."/>
            <person name="Barry K.W."/>
            <person name="Bougher N.L."/>
            <person name="Buchanan P."/>
            <person name="Buyck B."/>
            <person name="Bense V."/>
            <person name="Catcheside P."/>
            <person name="Chovatia M."/>
            <person name="Cooper J."/>
            <person name="Damon W."/>
            <person name="Desjardin D."/>
            <person name="Finy P."/>
            <person name="Geml J."/>
            <person name="Haridas S."/>
            <person name="Hughes K."/>
            <person name="Justo A."/>
            <person name="Karasinski D."/>
            <person name="Kautmanova I."/>
            <person name="Kiss B."/>
            <person name="Kocsube S."/>
            <person name="Kotiranta H."/>
            <person name="LaButti K.M."/>
            <person name="Lechner B.E."/>
            <person name="Liimatainen K."/>
            <person name="Lipzen A."/>
            <person name="Lukacs Z."/>
            <person name="Mihaltcheva S."/>
            <person name="Morgado L.N."/>
            <person name="Niskanen T."/>
            <person name="Noordeloos M.E."/>
            <person name="Ohm R.A."/>
            <person name="Ortiz-Santana B."/>
            <person name="Ovrebo C."/>
            <person name="Racz N."/>
            <person name="Riley R."/>
            <person name="Savchenko A."/>
            <person name="Shiryaev A."/>
            <person name="Soop K."/>
            <person name="Spirin V."/>
            <person name="Szebenyi C."/>
            <person name="Tomsovsky M."/>
            <person name="Tulloss R.E."/>
            <person name="Uehling J."/>
            <person name="Grigoriev I.V."/>
            <person name="Vagvolgyi C."/>
            <person name="Papp T."/>
            <person name="Martin F.M."/>
            <person name="Miettinen O."/>
            <person name="Hibbett D.S."/>
            <person name="Nagy L.G."/>
        </authorList>
    </citation>
    <scope>NUCLEOTIDE SEQUENCE [LARGE SCALE GENOMIC DNA]</scope>
    <source>
        <strain evidence="10 11">OMC1185</strain>
    </source>
</reference>
<evidence type="ECO:0000256" key="4">
    <source>
        <dbReference type="ARBA" id="ARBA00022723"/>
    </source>
</evidence>
<accession>A0A5C3NBA6</accession>
<keyword evidence="11" id="KW-1185">Reference proteome</keyword>
<dbReference type="GO" id="GO:0046872">
    <property type="term" value="F:metal ion binding"/>
    <property type="evidence" value="ECO:0007669"/>
    <property type="project" value="UniProtKB-KW"/>
</dbReference>
<dbReference type="Gene3D" id="1.10.489.10">
    <property type="entry name" value="Chloroperoxidase-like"/>
    <property type="match status" value="1"/>
</dbReference>
<evidence type="ECO:0000259" key="9">
    <source>
        <dbReference type="PROSITE" id="PS51405"/>
    </source>
</evidence>
<dbReference type="AlphaFoldDB" id="A0A5C3NBA6"/>
<feature type="transmembrane region" description="Helical" evidence="8">
    <location>
        <begin position="13"/>
        <end position="33"/>
    </location>
</feature>
<dbReference type="STRING" id="5364.A0A5C3NBA6"/>
<gene>
    <name evidence="10" type="ORF">OE88DRAFT_1237570</name>
</gene>
<keyword evidence="8" id="KW-0472">Membrane</keyword>
<dbReference type="GO" id="GO:0004601">
    <property type="term" value="F:peroxidase activity"/>
    <property type="evidence" value="ECO:0007669"/>
    <property type="project" value="UniProtKB-KW"/>
</dbReference>
<proteinExistence type="inferred from homology"/>
<keyword evidence="8" id="KW-1133">Transmembrane helix</keyword>
<keyword evidence="4" id="KW-0479">Metal-binding</keyword>
<dbReference type="InterPro" id="IPR036851">
    <property type="entry name" value="Chloroperoxidase-like_sf"/>
</dbReference>
<evidence type="ECO:0000256" key="2">
    <source>
        <dbReference type="ARBA" id="ARBA00022559"/>
    </source>
</evidence>
<dbReference type="InterPro" id="IPR000028">
    <property type="entry name" value="Chloroperoxidase"/>
</dbReference>
<comment type="similarity">
    <text evidence="7">Belongs to the chloroperoxidase family.</text>
</comment>
<dbReference type="SUPFAM" id="SSF47571">
    <property type="entry name" value="Cloroperoxidase"/>
    <property type="match status" value="1"/>
</dbReference>
<evidence type="ECO:0000256" key="8">
    <source>
        <dbReference type="SAM" id="Phobius"/>
    </source>
</evidence>
<keyword evidence="8" id="KW-0812">Transmembrane</keyword>
<dbReference type="Proteomes" id="UP000305948">
    <property type="component" value="Unassembled WGS sequence"/>
</dbReference>
<evidence type="ECO:0000313" key="10">
    <source>
        <dbReference type="EMBL" id="TFK53278.1"/>
    </source>
</evidence>
<keyword evidence="6" id="KW-0408">Iron</keyword>
<evidence type="ECO:0000256" key="5">
    <source>
        <dbReference type="ARBA" id="ARBA00023002"/>
    </source>
</evidence>
<keyword evidence="2 10" id="KW-0575">Peroxidase</keyword>
<evidence type="ECO:0000256" key="3">
    <source>
        <dbReference type="ARBA" id="ARBA00022617"/>
    </source>
</evidence>
<name>A0A5C3NBA6_9AGAM</name>
<dbReference type="PANTHER" id="PTHR33577">
    <property type="entry name" value="STERIGMATOCYSTIN BIOSYNTHESIS PEROXIDASE STCC-RELATED"/>
    <property type="match status" value="1"/>
</dbReference>
<evidence type="ECO:0000313" key="11">
    <source>
        <dbReference type="Proteomes" id="UP000305948"/>
    </source>
</evidence>
<organism evidence="10 11">
    <name type="scientific">Heliocybe sulcata</name>
    <dbReference type="NCBI Taxonomy" id="5364"/>
    <lineage>
        <taxon>Eukaryota</taxon>
        <taxon>Fungi</taxon>
        <taxon>Dikarya</taxon>
        <taxon>Basidiomycota</taxon>
        <taxon>Agaricomycotina</taxon>
        <taxon>Agaricomycetes</taxon>
        <taxon>Gloeophyllales</taxon>
        <taxon>Gloeophyllaceae</taxon>
        <taxon>Heliocybe</taxon>
    </lineage>
</organism>
<comment type="cofactor">
    <cofactor evidence="1">
        <name>heme b</name>
        <dbReference type="ChEBI" id="CHEBI:60344"/>
    </cofactor>
</comment>
<dbReference type="Pfam" id="PF01328">
    <property type="entry name" value="Peroxidase_2"/>
    <property type="match status" value="1"/>
</dbReference>
<evidence type="ECO:0000256" key="1">
    <source>
        <dbReference type="ARBA" id="ARBA00001970"/>
    </source>
</evidence>
<feature type="domain" description="Heme haloperoxidase family profile" evidence="9">
    <location>
        <begin position="47"/>
        <end position="249"/>
    </location>
</feature>
<sequence length="266" mass="30091">MDQLSMYNFPLNLADRTLIIPLTALLGSVIVYMSKTLLFSKEKSLPEDHPFIPRTKTDSRAPCPALNALANHGYLPRNGRTISQWDLIRALRQGYNCSLPLALFLTWGGYLLLAQFGHITLDDLRRHGYIEHIASLAHGDPNGDEEYAPNTVILDLMDDLMKDGRDGHLDALAVARARVSRESSYSIPIDGLHAEVARGEMALVLGIFGGEEERVDLEMLRQWFVQEKFPPNWKPAHRQTLWQTVKTAARIRRYMKDLRGNTEDGV</sequence>
<keyword evidence="3" id="KW-0349">Heme</keyword>
<dbReference type="EMBL" id="ML213507">
    <property type="protein sequence ID" value="TFK53278.1"/>
    <property type="molecule type" value="Genomic_DNA"/>
</dbReference>